<keyword evidence="2" id="KW-0805">Transcription regulation</keyword>
<dbReference type="Pfam" id="PF02362">
    <property type="entry name" value="B3"/>
    <property type="match status" value="3"/>
</dbReference>
<dbReference type="PANTHER" id="PTHR31391:SF106">
    <property type="entry name" value="B3 DOMAIN-CONTAINING PROTEIN OS01G0723500"/>
    <property type="match status" value="1"/>
</dbReference>
<organism evidence="7 8">
    <name type="scientific">Xanthoceras sorbifolium</name>
    <dbReference type="NCBI Taxonomy" id="99658"/>
    <lineage>
        <taxon>Eukaryota</taxon>
        <taxon>Viridiplantae</taxon>
        <taxon>Streptophyta</taxon>
        <taxon>Embryophyta</taxon>
        <taxon>Tracheophyta</taxon>
        <taxon>Spermatophyta</taxon>
        <taxon>Magnoliopsida</taxon>
        <taxon>eudicotyledons</taxon>
        <taxon>Gunneridae</taxon>
        <taxon>Pentapetalae</taxon>
        <taxon>rosids</taxon>
        <taxon>malvids</taxon>
        <taxon>Sapindales</taxon>
        <taxon>Sapindaceae</taxon>
        <taxon>Xanthoceroideae</taxon>
        <taxon>Xanthoceras</taxon>
    </lineage>
</organism>
<dbReference type="PANTHER" id="PTHR31391">
    <property type="entry name" value="B3 DOMAIN-CONTAINING PROTEIN OS11G0197600-RELATED"/>
    <property type="match status" value="1"/>
</dbReference>
<gene>
    <name evidence="7" type="ORF">JRO89_XS07G0056000</name>
</gene>
<dbReference type="CDD" id="cd10017">
    <property type="entry name" value="B3_DNA"/>
    <property type="match status" value="3"/>
</dbReference>
<dbReference type="SUPFAM" id="SSF101936">
    <property type="entry name" value="DNA-binding pseudobarrel domain"/>
    <property type="match status" value="3"/>
</dbReference>
<evidence type="ECO:0000256" key="1">
    <source>
        <dbReference type="ARBA" id="ARBA00004123"/>
    </source>
</evidence>
<keyword evidence="8" id="KW-1185">Reference proteome</keyword>
<evidence type="ECO:0000256" key="5">
    <source>
        <dbReference type="ARBA" id="ARBA00023242"/>
    </source>
</evidence>
<evidence type="ECO:0000256" key="2">
    <source>
        <dbReference type="ARBA" id="ARBA00023015"/>
    </source>
</evidence>
<protein>
    <recommendedName>
        <fullName evidence="6">TF-B3 domain-containing protein</fullName>
    </recommendedName>
</protein>
<dbReference type="InterPro" id="IPR003340">
    <property type="entry name" value="B3_DNA-bd"/>
</dbReference>
<reference evidence="7 8" key="1">
    <citation type="submission" date="2021-02" db="EMBL/GenBank/DDBJ databases">
        <title>Plant Genome Project.</title>
        <authorList>
            <person name="Zhang R.-G."/>
        </authorList>
    </citation>
    <scope>NUCLEOTIDE SEQUENCE [LARGE SCALE GENOMIC DNA]</scope>
    <source>
        <tissue evidence="7">Leaves</tissue>
    </source>
</reference>
<proteinExistence type="predicted"/>
<dbReference type="Gene3D" id="2.40.330.10">
    <property type="entry name" value="DNA-binding pseudobarrel domain"/>
    <property type="match status" value="3"/>
</dbReference>
<dbReference type="PROSITE" id="PS50863">
    <property type="entry name" value="B3"/>
    <property type="match status" value="3"/>
</dbReference>
<comment type="subcellular location">
    <subcellularLocation>
        <location evidence="1">Nucleus</location>
    </subcellularLocation>
</comment>
<evidence type="ECO:0000256" key="3">
    <source>
        <dbReference type="ARBA" id="ARBA00023125"/>
    </source>
</evidence>
<feature type="domain" description="TF-B3" evidence="6">
    <location>
        <begin position="242"/>
        <end position="338"/>
    </location>
</feature>
<accession>A0ABQ8HSK2</accession>
<evidence type="ECO:0000259" key="6">
    <source>
        <dbReference type="PROSITE" id="PS50863"/>
    </source>
</evidence>
<feature type="domain" description="TF-B3" evidence="6">
    <location>
        <begin position="37"/>
        <end position="130"/>
    </location>
</feature>
<feature type="domain" description="TF-B3" evidence="6">
    <location>
        <begin position="430"/>
        <end position="526"/>
    </location>
</feature>
<keyword evidence="4" id="KW-0804">Transcription</keyword>
<name>A0ABQ8HSK2_9ROSI</name>
<keyword evidence="3" id="KW-0238">DNA-binding</keyword>
<comment type="caution">
    <text evidence="7">The sequence shown here is derived from an EMBL/GenBank/DDBJ whole genome shotgun (WGS) entry which is preliminary data.</text>
</comment>
<sequence>MCLFLQRNHDSNFIVIDTTVFVMSKDNQTQMSNFRRPCFYHSFSSNLSSEILKIPTKFIKHLEGRTSGPASLVGPSGNMWHVDLIEQNDDLYFDLGWPVFVRDNFIECGDILVFRYDGELHFTVQMFDQSTCEKEAAFNSRCSQDTSMFDIIMGQKRAREEAAAPSDKVFQGVLKKIREISPDFNSEFIDKEQEANLSEGTTQSGSLSKCLALLSQSKACAVKLEHEEKKVAQSFISSFPYFVRIMKKFNISGSYTLNVPYQFSMAHLPNCKTEIILRNLKGASWTVNSVPTTKVHTSHTFCGGWLAFVRSNEINAGDICIFELVRKYELRVYILRVGKEDTHSQPGKVALTGSNVGSAATSHKKFDDLPKKVKNSLMIHSKCTKKVKRCDARKNVEADMDSQARSNLRLIMALDEEKAARSFTSHFPHFVRIMRKFNISGSYTLKIPFKFSMAYLPDCKTEIVLRNLNGECWNVNSVPDSKGRMVHTFCGGWMAFVRGNDIKIGDICIFELVSESEMCVHISGVGRKGLDHHLGKSTSKEFAIGSSTGSHPPS</sequence>
<dbReference type="EMBL" id="JAFEMO010000007">
    <property type="protein sequence ID" value="KAH7567350.1"/>
    <property type="molecule type" value="Genomic_DNA"/>
</dbReference>
<evidence type="ECO:0000256" key="4">
    <source>
        <dbReference type="ARBA" id="ARBA00023163"/>
    </source>
</evidence>
<dbReference type="SMART" id="SM01019">
    <property type="entry name" value="B3"/>
    <property type="match status" value="3"/>
</dbReference>
<keyword evidence="5" id="KW-0539">Nucleus</keyword>
<dbReference type="Proteomes" id="UP000827721">
    <property type="component" value="Unassembled WGS sequence"/>
</dbReference>
<evidence type="ECO:0000313" key="8">
    <source>
        <dbReference type="Proteomes" id="UP000827721"/>
    </source>
</evidence>
<dbReference type="InterPro" id="IPR015300">
    <property type="entry name" value="DNA-bd_pseudobarrel_sf"/>
</dbReference>
<dbReference type="InterPro" id="IPR044837">
    <property type="entry name" value="REM16-like"/>
</dbReference>
<evidence type="ECO:0000313" key="7">
    <source>
        <dbReference type="EMBL" id="KAH7567350.1"/>
    </source>
</evidence>